<dbReference type="HAMAP" id="MF_01384">
    <property type="entry name" value="UreD"/>
    <property type="match status" value="1"/>
</dbReference>
<dbReference type="RefSeq" id="WP_212528541.1">
    <property type="nucleotide sequence ID" value="NZ_JAGSOG010000046.1"/>
</dbReference>
<keyword evidence="2" id="KW-0963">Cytoplasm</keyword>
<comment type="similarity">
    <text evidence="2">Belongs to the UreD family.</text>
</comment>
<evidence type="ECO:0000313" key="4">
    <source>
        <dbReference type="Proteomes" id="UP000675781"/>
    </source>
</evidence>
<comment type="subunit">
    <text evidence="2">UreD, UreF and UreG form a complex that acts as a GTP-hydrolysis-dependent molecular chaperone, activating the urease apoprotein by helping to assemble the nickel containing metallocenter of UreC. The UreE protein probably delivers the nickel.</text>
</comment>
<organism evidence="3 4">
    <name type="scientific">Actinospica durhamensis</name>
    <dbReference type="NCBI Taxonomy" id="1508375"/>
    <lineage>
        <taxon>Bacteria</taxon>
        <taxon>Bacillati</taxon>
        <taxon>Actinomycetota</taxon>
        <taxon>Actinomycetes</taxon>
        <taxon>Catenulisporales</taxon>
        <taxon>Actinospicaceae</taxon>
        <taxon>Actinospica</taxon>
    </lineage>
</organism>
<dbReference type="GO" id="GO:0016151">
    <property type="term" value="F:nickel cation binding"/>
    <property type="evidence" value="ECO:0007669"/>
    <property type="project" value="UniProtKB-UniRule"/>
</dbReference>
<comment type="caution">
    <text evidence="3">The sequence shown here is derived from an EMBL/GenBank/DDBJ whole genome shotgun (WGS) entry which is preliminary data.</text>
</comment>
<dbReference type="GO" id="GO:0005737">
    <property type="term" value="C:cytoplasm"/>
    <property type="evidence" value="ECO:0007669"/>
    <property type="project" value="UniProtKB-SubCell"/>
</dbReference>
<evidence type="ECO:0000256" key="1">
    <source>
        <dbReference type="ARBA" id="ARBA00023186"/>
    </source>
</evidence>
<proteinExistence type="inferred from homology"/>
<reference evidence="3" key="1">
    <citation type="submission" date="2021-04" db="EMBL/GenBank/DDBJ databases">
        <title>Genome based classification of Actinospica acidithermotolerans sp. nov., an actinobacterium isolated from an Indonesian hot spring.</title>
        <authorList>
            <person name="Kusuma A.B."/>
            <person name="Putra K.E."/>
            <person name="Nafisah S."/>
            <person name="Loh J."/>
            <person name="Nouioui I."/>
            <person name="Goodfellow M."/>
        </authorList>
    </citation>
    <scope>NUCLEOTIDE SEQUENCE</scope>
    <source>
        <strain evidence="3">CSCA 57</strain>
    </source>
</reference>
<comment type="function">
    <text evidence="2">Required for maturation of urease via the functional incorporation of the urease nickel metallocenter.</text>
</comment>
<dbReference type="Proteomes" id="UP000675781">
    <property type="component" value="Unassembled WGS sequence"/>
</dbReference>
<dbReference type="EMBL" id="JAGSOG010000046">
    <property type="protein sequence ID" value="MBR7834019.1"/>
    <property type="molecule type" value="Genomic_DNA"/>
</dbReference>
<dbReference type="AlphaFoldDB" id="A0A941EUA9"/>
<evidence type="ECO:0000313" key="3">
    <source>
        <dbReference type="EMBL" id="MBR7834019.1"/>
    </source>
</evidence>
<name>A0A941EUA9_9ACTN</name>
<accession>A0A941EUA9</accession>
<dbReference type="Pfam" id="PF01774">
    <property type="entry name" value="UreD"/>
    <property type="match status" value="1"/>
</dbReference>
<keyword evidence="1 2" id="KW-0143">Chaperone</keyword>
<comment type="subcellular location">
    <subcellularLocation>
        <location evidence="2">Cytoplasm</location>
    </subcellularLocation>
</comment>
<dbReference type="InterPro" id="IPR002669">
    <property type="entry name" value="UreD"/>
</dbReference>
<protein>
    <recommendedName>
        <fullName evidence="2">Urease accessory protein UreD</fullName>
    </recommendedName>
</protein>
<keyword evidence="2" id="KW-0996">Nickel insertion</keyword>
<sequence length="223" mass="23216">MKARARIVARAQPDGTTRLVTLAGETPLLLRRAPHPDGLDTARVHLLGGASGPIGGDDLAYRVDIGPGARVQVRSVAASLALPGPGGAQSTLACDVQVAAGGSLDWRPEPLIAVRGANHSAHAALELAEGAELFWRQDVVLGREEEESGSLCSRLRIRLAGRVVFDHEFALGPRYPGSLGPAGSAGYRRLTLTAELAADQSRPAVRLALTGAGLPELAHAFIP</sequence>
<evidence type="ECO:0000256" key="2">
    <source>
        <dbReference type="HAMAP-Rule" id="MF_01384"/>
    </source>
</evidence>
<gene>
    <name evidence="2" type="primary">ureD</name>
    <name evidence="3" type="ORF">KDL01_12135</name>
</gene>
<keyword evidence="4" id="KW-1185">Reference proteome</keyword>